<dbReference type="EMBL" id="CATQJL010000040">
    <property type="protein sequence ID" value="CAJ0592249.1"/>
    <property type="molecule type" value="Genomic_DNA"/>
</dbReference>
<dbReference type="Proteomes" id="UP001176961">
    <property type="component" value="Unassembled WGS sequence"/>
</dbReference>
<comment type="caution">
    <text evidence="1">The sequence shown here is derived from an EMBL/GenBank/DDBJ whole genome shotgun (WGS) entry which is preliminary data.</text>
</comment>
<keyword evidence="2" id="KW-1185">Reference proteome</keyword>
<gene>
    <name evidence="1" type="ORF">CYNAS_LOCUS4232</name>
</gene>
<organism evidence="1 2">
    <name type="scientific">Cylicocyclus nassatus</name>
    <name type="common">Nematode worm</name>
    <dbReference type="NCBI Taxonomy" id="53992"/>
    <lineage>
        <taxon>Eukaryota</taxon>
        <taxon>Metazoa</taxon>
        <taxon>Ecdysozoa</taxon>
        <taxon>Nematoda</taxon>
        <taxon>Chromadorea</taxon>
        <taxon>Rhabditida</taxon>
        <taxon>Rhabditina</taxon>
        <taxon>Rhabditomorpha</taxon>
        <taxon>Strongyloidea</taxon>
        <taxon>Strongylidae</taxon>
        <taxon>Cylicocyclus</taxon>
    </lineage>
</organism>
<reference evidence="1" key="1">
    <citation type="submission" date="2023-07" db="EMBL/GenBank/DDBJ databases">
        <authorList>
            <consortium name="CYATHOMIX"/>
        </authorList>
    </citation>
    <scope>NUCLEOTIDE SEQUENCE</scope>
    <source>
        <strain evidence="1">N/A</strain>
    </source>
</reference>
<protein>
    <submittedName>
        <fullName evidence="1">Uncharacterized protein</fullName>
    </submittedName>
</protein>
<sequence length="544" mass="63209">MMKQLQFKLEITPFSEQFRAEFKEDLRRGGLSMVDRAFKYMYVNRTSYNGVGGFSVALAKGRRICKEVSCYLAAVEGLEDLHNRLSSVVIENKDIFKILDRFVERILDMKAKWMLSGYDHPIYEVLNGRCRRFETKSPFSDSKRNEGDQNIVGCCMDSFLTVFDKNTVEFYLMDDGTNPMDEKRNYNLNGRECITNQLKKYIEHAGDRDDALNFKVDPDTIVTKRAVFDEVYNAPNVYYAAPDRVGSYFSGAMYAFRNKPLKKALEIAEIMAIPEDRGPEDYLIGLAICAGASPNYSMCIPKWNDKANEGYFSGWDYGIKPENLEKMTKWFYDKFQIITYGNWWVWKKQGITLDDRPIAARRMLEYMEKQKPAVELEWRKKNHVVLMDGSDLDDAFENGLKLDYPVAVNMFCSKDDEDMLEISIQNILSIFPKNPLEIYVMDDAANPMSAEAVERFKALSPSVVYSTTSFKRTKKMSGKESIVGMLEKFVENAKGARGCIEYQHRAEQHRLPQGHFRRVLQLEKHFACRYRQVWRFAFQRVLHL</sequence>
<accession>A0AA36DR96</accession>
<name>A0AA36DR96_CYLNA</name>
<proteinExistence type="predicted"/>
<evidence type="ECO:0000313" key="1">
    <source>
        <dbReference type="EMBL" id="CAJ0592249.1"/>
    </source>
</evidence>
<evidence type="ECO:0000313" key="2">
    <source>
        <dbReference type="Proteomes" id="UP001176961"/>
    </source>
</evidence>
<dbReference type="AlphaFoldDB" id="A0AA36DR96"/>